<accession>A0A6J4NJ08</accession>
<name>A0A6J4NJ08_9ACTN</name>
<dbReference type="SUPFAM" id="SSF88723">
    <property type="entry name" value="PIN domain-like"/>
    <property type="match status" value="1"/>
</dbReference>
<sequence length="112" mass="12072">MVGTWAECAVAVSRLEREGGLNEETEDDARARFDQPAEDWHAVEPSEVLRLLAGVISRDHPLEAADCLQLAAAIRRCGEDTEGAGFVCLDNRLRLAARDEGLAVLAESPEAG</sequence>
<dbReference type="EMBL" id="CADCUT010000028">
    <property type="protein sequence ID" value="CAA9389212.1"/>
    <property type="molecule type" value="Genomic_DNA"/>
</dbReference>
<protein>
    <recommendedName>
        <fullName evidence="2">PIN domain-containing protein</fullName>
    </recommendedName>
</protein>
<gene>
    <name evidence="1" type="ORF">AVDCRST_MAG03-476</name>
</gene>
<proteinExistence type="predicted"/>
<dbReference type="InterPro" id="IPR029060">
    <property type="entry name" value="PIN-like_dom_sf"/>
</dbReference>
<evidence type="ECO:0008006" key="2">
    <source>
        <dbReference type="Google" id="ProtNLM"/>
    </source>
</evidence>
<dbReference type="AlphaFoldDB" id="A0A6J4NJ08"/>
<dbReference type="Gene3D" id="3.40.50.1010">
    <property type="entry name" value="5'-nuclease"/>
    <property type="match status" value="1"/>
</dbReference>
<dbReference type="CDD" id="cd09874">
    <property type="entry name" value="PIN_MT3492-like"/>
    <property type="match status" value="1"/>
</dbReference>
<evidence type="ECO:0000313" key="1">
    <source>
        <dbReference type="EMBL" id="CAA9389212.1"/>
    </source>
</evidence>
<organism evidence="1">
    <name type="scientific">uncultured Rubrobacteraceae bacterium</name>
    <dbReference type="NCBI Taxonomy" id="349277"/>
    <lineage>
        <taxon>Bacteria</taxon>
        <taxon>Bacillati</taxon>
        <taxon>Actinomycetota</taxon>
        <taxon>Rubrobacteria</taxon>
        <taxon>Rubrobacterales</taxon>
        <taxon>Rubrobacteraceae</taxon>
        <taxon>environmental samples</taxon>
    </lineage>
</organism>
<reference evidence="1" key="1">
    <citation type="submission" date="2020-02" db="EMBL/GenBank/DDBJ databases">
        <authorList>
            <person name="Meier V. D."/>
        </authorList>
    </citation>
    <scope>NUCLEOTIDE SEQUENCE</scope>
    <source>
        <strain evidence="1">AVDCRST_MAG03</strain>
    </source>
</reference>